<name>A0A3D8QS06_9EURO</name>
<evidence type="ECO:0000313" key="3">
    <source>
        <dbReference type="Proteomes" id="UP000256690"/>
    </source>
</evidence>
<feature type="compositionally biased region" description="Basic and acidic residues" evidence="1">
    <location>
        <begin position="51"/>
        <end position="60"/>
    </location>
</feature>
<dbReference type="GeneID" id="38120239"/>
<comment type="caution">
    <text evidence="2">The sequence shown here is derived from an EMBL/GenBank/DDBJ whole genome shotgun (WGS) entry which is preliminary data.</text>
</comment>
<protein>
    <submittedName>
        <fullName evidence="2">Uncharacterized protein</fullName>
    </submittedName>
</protein>
<dbReference type="EMBL" id="PVWQ01000014">
    <property type="protein sequence ID" value="RDW64458.1"/>
    <property type="molecule type" value="Genomic_DNA"/>
</dbReference>
<dbReference type="AlphaFoldDB" id="A0A3D8QS06"/>
<feature type="region of interest" description="Disordered" evidence="1">
    <location>
        <begin position="40"/>
        <end position="63"/>
    </location>
</feature>
<dbReference type="STRING" id="1810919.A0A3D8QS06"/>
<accession>A0A3D8QS06</accession>
<organism evidence="2 3">
    <name type="scientific">Aspergillus mulundensis</name>
    <dbReference type="NCBI Taxonomy" id="1810919"/>
    <lineage>
        <taxon>Eukaryota</taxon>
        <taxon>Fungi</taxon>
        <taxon>Dikarya</taxon>
        <taxon>Ascomycota</taxon>
        <taxon>Pezizomycotina</taxon>
        <taxon>Eurotiomycetes</taxon>
        <taxon>Eurotiomycetidae</taxon>
        <taxon>Eurotiales</taxon>
        <taxon>Aspergillaceae</taxon>
        <taxon>Aspergillus</taxon>
        <taxon>Aspergillus subgen. Nidulantes</taxon>
    </lineage>
</organism>
<keyword evidence="3" id="KW-1185">Reference proteome</keyword>
<sequence>MQRLDAYNTWNRINRRQDTEKLWTTAALLADLGLAPTYGHGPSQHNQRLLAQDRDGEESSRGAWTFPPETPPPFFPSFEIPAGAQDVCSDVWAPPSPPADTEATTAWALASKRWRWQPQQWVYFHHVASAISTDRLPPSHPLADFKPCRRLGVYIWDSWRMYRLGLCEGVRGSGGIVPTPDGDSYGPSTGEPGGVDYWARWVALIGKM</sequence>
<evidence type="ECO:0000313" key="2">
    <source>
        <dbReference type="EMBL" id="RDW64458.1"/>
    </source>
</evidence>
<gene>
    <name evidence="2" type="ORF">DSM5745_09869</name>
</gene>
<dbReference type="RefSeq" id="XP_026599617.1">
    <property type="nucleotide sequence ID" value="XM_026751885.1"/>
</dbReference>
<dbReference type="Proteomes" id="UP000256690">
    <property type="component" value="Unassembled WGS sequence"/>
</dbReference>
<reference evidence="2 3" key="1">
    <citation type="journal article" date="2018" name="IMA Fungus">
        <title>IMA Genome-F 9: Draft genome sequence of Annulohypoxylon stygium, Aspergillus mulundensis, Berkeleyomyces basicola (syn. Thielaviopsis basicola), Ceratocystis smalleyi, two Cercospora beticola strains, Coleophoma cylindrospora, Fusarium fracticaudum, Phialophora cf. hyalina, and Morchella septimelata.</title>
        <authorList>
            <person name="Wingfield B.D."/>
            <person name="Bills G.F."/>
            <person name="Dong Y."/>
            <person name="Huang W."/>
            <person name="Nel W.J."/>
            <person name="Swalarsk-Parry B.S."/>
            <person name="Vaghefi N."/>
            <person name="Wilken P.M."/>
            <person name="An Z."/>
            <person name="de Beer Z.W."/>
            <person name="De Vos L."/>
            <person name="Chen L."/>
            <person name="Duong T.A."/>
            <person name="Gao Y."/>
            <person name="Hammerbacher A."/>
            <person name="Kikkert J.R."/>
            <person name="Li Y."/>
            <person name="Li H."/>
            <person name="Li K."/>
            <person name="Li Q."/>
            <person name="Liu X."/>
            <person name="Ma X."/>
            <person name="Naidoo K."/>
            <person name="Pethybridge S.J."/>
            <person name="Sun J."/>
            <person name="Steenkamp E.T."/>
            <person name="van der Nest M.A."/>
            <person name="van Wyk S."/>
            <person name="Wingfield M.J."/>
            <person name="Xiong C."/>
            <person name="Yue Q."/>
            <person name="Zhang X."/>
        </authorList>
    </citation>
    <scope>NUCLEOTIDE SEQUENCE [LARGE SCALE GENOMIC DNA]</scope>
    <source>
        <strain evidence="2 3">DSM 5745</strain>
    </source>
</reference>
<proteinExistence type="predicted"/>
<dbReference type="OrthoDB" id="4358152at2759"/>
<evidence type="ECO:0000256" key="1">
    <source>
        <dbReference type="SAM" id="MobiDB-lite"/>
    </source>
</evidence>